<reference evidence="4 5" key="1">
    <citation type="submission" date="2020-09" db="EMBL/GenBank/DDBJ databases">
        <title>Genome sequencing and assembly of Pontibacter sp.</title>
        <authorList>
            <person name="Chhetri G."/>
        </authorList>
    </citation>
    <scope>NUCLEOTIDE SEQUENCE [LARGE SCALE GENOMIC DNA]</scope>
    <source>
        <strain evidence="4 5">JH31</strain>
    </source>
</reference>
<feature type="domain" description="MBG" evidence="3">
    <location>
        <begin position="2"/>
        <end position="62"/>
    </location>
</feature>
<feature type="domain" description="MBG" evidence="2">
    <location>
        <begin position="301"/>
        <end position="374"/>
    </location>
</feature>
<dbReference type="Pfam" id="PF18887">
    <property type="entry name" value="MBG_3"/>
    <property type="match status" value="4"/>
</dbReference>
<dbReference type="InterPro" id="IPR026444">
    <property type="entry name" value="Secre_tail"/>
</dbReference>
<feature type="domain" description="MBG" evidence="3">
    <location>
        <begin position="1017"/>
        <end position="1087"/>
    </location>
</feature>
<evidence type="ECO:0000313" key="4">
    <source>
        <dbReference type="EMBL" id="MBD1396047.1"/>
    </source>
</evidence>
<evidence type="ECO:0000259" key="3">
    <source>
        <dbReference type="Pfam" id="PF18887"/>
    </source>
</evidence>
<feature type="domain" description="MBG" evidence="2">
    <location>
        <begin position="859"/>
        <end position="931"/>
    </location>
</feature>
<dbReference type="InterPro" id="IPR041248">
    <property type="entry name" value="YDG"/>
</dbReference>
<dbReference type="Proteomes" id="UP000625551">
    <property type="component" value="Unassembled WGS sequence"/>
</dbReference>
<feature type="domain" description="MBG" evidence="2">
    <location>
        <begin position="1256"/>
        <end position="1323"/>
    </location>
</feature>
<feature type="domain" description="YDG" evidence="1">
    <location>
        <begin position="611"/>
        <end position="685"/>
    </location>
</feature>
<dbReference type="EMBL" id="JACXAJ010000001">
    <property type="protein sequence ID" value="MBD1396047.1"/>
    <property type="molecule type" value="Genomic_DNA"/>
</dbReference>
<sequence>MTTSPSGLNGVAISYKVENAGESTYSTSAPVHAGRYDVKASLTNANYQATDITGTLVISKANQAITWSNPSAITYGTALSATQLNAILTTGGGSLSYSPEAGTVLNAGENQTLTVTAAETNNYNMAQASVSINVSKATPTVSLNVGGPYTFNGSPRLVSSATVTGIGGVTIGNANVTYSKDGNPVEAPTNAGTYAVTASFTGNNNYLPAETTGVLLIHKATATLTASGLSHTYDGTAKAIHVTTNPANLSGVTVAYTMGGVNVPAANVLNAGNYLYVASLDNENYTAEQRSGTLTVAKAALVIQANNASKIYGNENPAFTAAVVSGAVSGESFSVSASSDANASSAVGDYSIVPTVTGATLNNYTVTPQNGTLTITARPITVMANAGQSKVYGESDPAVYTYQIASGSLLDNAHLTGALTRVAGENVGSYGLTKGTLTATSNYALTYTGADFVIGQRSVEIMADAKSKTYGQGDPALTYAITAGSVIGGDAFSGALGRDAGENVGNYAITLGNLSLGSNYSLTMAGNAGLAITPKAIAVTPNAGQGKVYGSADPVLTYTHSDLVGNDTFSGALSRESGSTVREYNITLGTLSLSSNYALNFVDGVKFNISPKSLTASIAAINKVYDGTPAASATGSVPAADLVTGDEVAVTVSNASFDTKNVGTGKAVTANVSITNPNYSLTSSTASTTANITAKEITGAFTAANKVYDGTNAAIVTGRSLEGVIEQDDVELIGGTATFANKNATTGKTVTLVGAVLDGADKNNYSLSGVGTTLADISAKPASVTPVANTKVYGTQDPALTGSMSGFVPTDGITASFTRAAGESVGSYAISAALQPQGELSNYAITYNTAAFDITKASLAVTANNANRAYGDDDPAFNGTVTGIVNRDAITASYTTSATKGSAIGTYPIVPTLEGEALSNYEVLATNGTLTVTKAALTAMANNKSRVYGIANPVLDGELTGVKNEDNISASYSTTATAASNVGEYAINVSLLDPDGKLSNYEVNKTEGTLTILQAPATIVLTGLSKVYNGSAQGATVTTNPENLAVNVTYAGSTALPKSAGSYGVVASINNSNYAADNATGTLIIAPKAVSATLANSGKVYDGATAAPGTTATLTGVIEGDNVTAAVTNAAFDQVGAGPRTVTATVTLAGADKGNYSLGEVANATASITPKPVTAGIAATNKVYDGTTAASATGSIPATDLVANDVVVIIVSNANFDTKNVGSGKVVSANVSITNPNYSLTSLTANTTANITPAPLTITAPSMSKYCGQVDPVAGYNCQVSGTVNGEQLVTTYIIAGTVVRPVCTESAKLSNYSVTYINGTLTINGLTLDASNASNPRSINEDVVITVSVKDGNVNVPGVTVKLLFDGVVKGTAESDANGIARFALGRLAVNVYAVTAEAGAGCSVSPVVYLPIYDPEGGFITGGGWINSPAGALEGSDVTGKANFGFVAKYRKGKNEVEGNTEFQFQAGNVSFKSSAHNAGSLVISGPKATYKGTGTIAGQAGTYDFMVIVTDGHVNGGGGYDKFRIKIWNGGNVVYDNARGTLENADLGDQTILGGGSIVIHENKVVASTPGGKKLEIAGGLEELSSARFDNYPNAFADRTTIRFAFDTEQRYVLEVYDIRGALVKKMSAGTAEAGKVYEFELDGRNLAEGVYFAKLAAGTKMQTIKMLLKK</sequence>
<dbReference type="InterPro" id="IPR043772">
    <property type="entry name" value="MBG_3"/>
</dbReference>
<dbReference type="NCBIfam" id="TIGR04183">
    <property type="entry name" value="Por_Secre_tail"/>
    <property type="match status" value="1"/>
</dbReference>
<accession>A0ABR7XCL8</accession>
<feature type="domain" description="MBG" evidence="2">
    <location>
        <begin position="460"/>
        <end position="526"/>
    </location>
</feature>
<evidence type="ECO:0000259" key="1">
    <source>
        <dbReference type="Pfam" id="PF18657"/>
    </source>
</evidence>
<feature type="domain" description="YDG" evidence="1">
    <location>
        <begin position="1169"/>
        <end position="1244"/>
    </location>
</feature>
<dbReference type="Gene3D" id="3.30.160.710">
    <property type="match status" value="3"/>
</dbReference>
<feature type="domain" description="MBG" evidence="2">
    <location>
        <begin position="538"/>
        <end position="605"/>
    </location>
</feature>
<feature type="domain" description="YDG" evidence="1">
    <location>
        <begin position="695"/>
        <end position="768"/>
    </location>
</feature>
<proteinExistence type="predicted"/>
<feature type="domain" description="MBG" evidence="3">
    <location>
        <begin position="150"/>
        <end position="221"/>
    </location>
</feature>
<dbReference type="Pfam" id="PF18676">
    <property type="entry name" value="MBG_2"/>
    <property type="match status" value="8"/>
</dbReference>
<name>A0ABR7XCL8_9BACT</name>
<organism evidence="4 5">
    <name type="scientific">Pontibacter aquaedesilientis</name>
    <dbReference type="NCBI Taxonomy" id="2766980"/>
    <lineage>
        <taxon>Bacteria</taxon>
        <taxon>Pseudomonadati</taxon>
        <taxon>Bacteroidota</taxon>
        <taxon>Cytophagia</taxon>
        <taxon>Cytophagales</taxon>
        <taxon>Hymenobacteraceae</taxon>
        <taxon>Pontibacter</taxon>
    </lineage>
</organism>
<dbReference type="Pfam" id="PF18657">
    <property type="entry name" value="YDG"/>
    <property type="match status" value="3"/>
</dbReference>
<feature type="domain" description="MBG" evidence="2">
    <location>
        <begin position="937"/>
        <end position="1011"/>
    </location>
</feature>
<feature type="domain" description="MBG" evidence="2">
    <location>
        <begin position="783"/>
        <end position="852"/>
    </location>
</feature>
<comment type="caution">
    <text evidence="4">The sequence shown here is derived from an EMBL/GenBank/DDBJ whole genome shotgun (WGS) entry which is preliminary data.</text>
</comment>
<dbReference type="InterPro" id="IPR041286">
    <property type="entry name" value="MBG_2"/>
</dbReference>
<keyword evidence="5" id="KW-1185">Reference proteome</keyword>
<feature type="domain" description="MBG" evidence="3">
    <location>
        <begin position="222"/>
        <end position="299"/>
    </location>
</feature>
<evidence type="ECO:0000313" key="5">
    <source>
        <dbReference type="Proteomes" id="UP000625551"/>
    </source>
</evidence>
<feature type="domain" description="MBG" evidence="2">
    <location>
        <begin position="380"/>
        <end position="452"/>
    </location>
</feature>
<gene>
    <name evidence="4" type="ORF">H9Q13_02625</name>
</gene>
<evidence type="ECO:0000259" key="2">
    <source>
        <dbReference type="Pfam" id="PF18676"/>
    </source>
</evidence>
<protein>
    <submittedName>
        <fullName evidence="4">T9SS type A sorting domain-containing protein</fullName>
    </submittedName>
</protein>